<evidence type="ECO:0000313" key="6">
    <source>
        <dbReference type="EMBL" id="NDL63291.1"/>
    </source>
</evidence>
<feature type="domain" description="HTH lysR-type" evidence="5">
    <location>
        <begin position="1"/>
        <end position="58"/>
    </location>
</feature>
<dbReference type="InterPro" id="IPR005119">
    <property type="entry name" value="LysR_subst-bd"/>
</dbReference>
<dbReference type="PANTHER" id="PTHR30427">
    <property type="entry name" value="TRANSCRIPTIONAL ACTIVATOR PROTEIN LYSR"/>
    <property type="match status" value="1"/>
</dbReference>
<dbReference type="InterPro" id="IPR036390">
    <property type="entry name" value="WH_DNA-bd_sf"/>
</dbReference>
<dbReference type="EMBL" id="WUBS01000007">
    <property type="protein sequence ID" value="NDL63291.1"/>
    <property type="molecule type" value="Genomic_DNA"/>
</dbReference>
<comment type="caution">
    <text evidence="6">The sequence shown here is derived from an EMBL/GenBank/DDBJ whole genome shotgun (WGS) entry which is preliminary data.</text>
</comment>
<keyword evidence="2" id="KW-0805">Transcription regulation</keyword>
<keyword evidence="4" id="KW-0804">Transcription</keyword>
<dbReference type="PANTHER" id="PTHR30427:SF1">
    <property type="entry name" value="TRANSCRIPTIONAL ACTIVATOR PROTEIN LYSR"/>
    <property type="match status" value="1"/>
</dbReference>
<sequence>MRLRHIEVFQAIVQAGTISGAARLLNVSQPNISRVLGHAEQQLGFALFERRAQGMVATAEGCRLLPEVQALYSQLQSIGALTEQMRKGEGQLVRLGAAHAFGQMVVAPAMVAFHQQSALVNVELVTEHFSTLCRDILENRLDFALVFGQQVSGELLAEPLFQSSMVALLPRDSRVEGPVSLTWLYENNLLMMQSQDPLGQVLHRALRQQALKPAGSLYIKTYSVIADMVLAGGGVGVVDLFTARRYADQLKILPIAEPLPFEVMLISRRDHAQSRAVARLKQVIRNKLGHIARESEARFMIPATADACCATDYSAGDARAQAPPGW</sequence>
<dbReference type="InterPro" id="IPR000847">
    <property type="entry name" value="LysR_HTH_N"/>
</dbReference>
<evidence type="ECO:0000256" key="1">
    <source>
        <dbReference type="ARBA" id="ARBA00009437"/>
    </source>
</evidence>
<dbReference type="PROSITE" id="PS50931">
    <property type="entry name" value="HTH_LYSR"/>
    <property type="match status" value="1"/>
</dbReference>
<evidence type="ECO:0000256" key="2">
    <source>
        <dbReference type="ARBA" id="ARBA00023015"/>
    </source>
</evidence>
<organism evidence="6 7">
    <name type="scientific">Acerihabitans arboris</name>
    <dbReference type="NCBI Taxonomy" id="2691583"/>
    <lineage>
        <taxon>Bacteria</taxon>
        <taxon>Pseudomonadati</taxon>
        <taxon>Pseudomonadota</taxon>
        <taxon>Gammaproteobacteria</taxon>
        <taxon>Enterobacterales</taxon>
        <taxon>Pectobacteriaceae</taxon>
        <taxon>Acerihabitans</taxon>
    </lineage>
</organism>
<dbReference type="Gene3D" id="1.10.10.10">
    <property type="entry name" value="Winged helix-like DNA-binding domain superfamily/Winged helix DNA-binding domain"/>
    <property type="match status" value="1"/>
</dbReference>
<gene>
    <name evidence="6" type="ORF">GRH90_11105</name>
</gene>
<dbReference type="GO" id="GO:0043565">
    <property type="term" value="F:sequence-specific DNA binding"/>
    <property type="evidence" value="ECO:0007669"/>
    <property type="project" value="TreeGrafter"/>
</dbReference>
<dbReference type="CDD" id="cd05466">
    <property type="entry name" value="PBP2_LTTR_substrate"/>
    <property type="match status" value="1"/>
</dbReference>
<evidence type="ECO:0000256" key="4">
    <source>
        <dbReference type="ARBA" id="ARBA00023163"/>
    </source>
</evidence>
<proteinExistence type="inferred from homology"/>
<evidence type="ECO:0000259" key="5">
    <source>
        <dbReference type="PROSITE" id="PS50931"/>
    </source>
</evidence>
<dbReference type="Pfam" id="PF03466">
    <property type="entry name" value="LysR_substrate"/>
    <property type="match status" value="1"/>
</dbReference>
<dbReference type="GO" id="GO:0009089">
    <property type="term" value="P:lysine biosynthetic process via diaminopimelate"/>
    <property type="evidence" value="ECO:0007669"/>
    <property type="project" value="TreeGrafter"/>
</dbReference>
<keyword evidence="3" id="KW-0238">DNA-binding</keyword>
<name>A0A845SL04_9GAMM</name>
<dbReference type="RefSeq" id="WP_162366015.1">
    <property type="nucleotide sequence ID" value="NZ_WUBS01000007.1"/>
</dbReference>
<dbReference type="SUPFAM" id="SSF46785">
    <property type="entry name" value="Winged helix' DNA-binding domain"/>
    <property type="match status" value="1"/>
</dbReference>
<dbReference type="AlphaFoldDB" id="A0A845SL04"/>
<dbReference type="Gene3D" id="3.40.190.290">
    <property type="match status" value="1"/>
</dbReference>
<dbReference type="SUPFAM" id="SSF53850">
    <property type="entry name" value="Periplasmic binding protein-like II"/>
    <property type="match status" value="1"/>
</dbReference>
<dbReference type="GO" id="GO:0010628">
    <property type="term" value="P:positive regulation of gene expression"/>
    <property type="evidence" value="ECO:0007669"/>
    <property type="project" value="TreeGrafter"/>
</dbReference>
<dbReference type="GO" id="GO:0003700">
    <property type="term" value="F:DNA-binding transcription factor activity"/>
    <property type="evidence" value="ECO:0007669"/>
    <property type="project" value="InterPro"/>
</dbReference>
<dbReference type="Proteomes" id="UP000461443">
    <property type="component" value="Unassembled WGS sequence"/>
</dbReference>
<keyword evidence="7" id="KW-1185">Reference proteome</keyword>
<protein>
    <submittedName>
        <fullName evidence="6">LysR family transcriptional regulator</fullName>
    </submittedName>
</protein>
<reference evidence="6 7" key="1">
    <citation type="submission" date="2019-12" db="EMBL/GenBank/DDBJ databases">
        <authorList>
            <person name="Lee S.D."/>
        </authorList>
    </citation>
    <scope>NUCLEOTIDE SEQUENCE [LARGE SCALE GENOMIC DNA]</scope>
    <source>
        <strain evidence="6 7">SAP-6</strain>
    </source>
</reference>
<dbReference type="Pfam" id="PF00126">
    <property type="entry name" value="HTH_1"/>
    <property type="match status" value="1"/>
</dbReference>
<evidence type="ECO:0000313" key="7">
    <source>
        <dbReference type="Proteomes" id="UP000461443"/>
    </source>
</evidence>
<comment type="similarity">
    <text evidence="1">Belongs to the LysR transcriptional regulatory family.</text>
</comment>
<evidence type="ECO:0000256" key="3">
    <source>
        <dbReference type="ARBA" id="ARBA00023125"/>
    </source>
</evidence>
<dbReference type="InterPro" id="IPR036388">
    <property type="entry name" value="WH-like_DNA-bd_sf"/>
</dbReference>
<accession>A0A845SL04</accession>
<reference evidence="6 7" key="2">
    <citation type="submission" date="2020-02" db="EMBL/GenBank/DDBJ databases">
        <title>The new genus of Enterobacteriales.</title>
        <authorList>
            <person name="Kim I.S."/>
        </authorList>
    </citation>
    <scope>NUCLEOTIDE SEQUENCE [LARGE SCALE GENOMIC DNA]</scope>
    <source>
        <strain evidence="6 7">SAP-6</strain>
    </source>
</reference>